<dbReference type="InterPro" id="IPR013656">
    <property type="entry name" value="PAS_4"/>
</dbReference>
<dbReference type="Pfam" id="PF02518">
    <property type="entry name" value="HATPase_c"/>
    <property type="match status" value="1"/>
</dbReference>
<evidence type="ECO:0000256" key="4">
    <source>
        <dbReference type="ARBA" id="ARBA00022679"/>
    </source>
</evidence>
<dbReference type="SMART" id="SM00387">
    <property type="entry name" value="HATPase_c"/>
    <property type="match status" value="1"/>
</dbReference>
<dbReference type="Gene3D" id="3.30.565.10">
    <property type="entry name" value="Histidine kinase-like ATPase, C-terminal domain"/>
    <property type="match status" value="1"/>
</dbReference>
<evidence type="ECO:0000256" key="1">
    <source>
        <dbReference type="ARBA" id="ARBA00000085"/>
    </source>
</evidence>
<dbReference type="Gene3D" id="1.10.287.130">
    <property type="match status" value="1"/>
</dbReference>
<dbReference type="Pfam" id="PF00512">
    <property type="entry name" value="HisKA"/>
    <property type="match status" value="1"/>
</dbReference>
<dbReference type="Gene3D" id="3.40.50.2300">
    <property type="match status" value="1"/>
</dbReference>
<accession>A0A2T5BL11</accession>
<dbReference type="InterPro" id="IPR035965">
    <property type="entry name" value="PAS-like_dom_sf"/>
</dbReference>
<evidence type="ECO:0000256" key="6">
    <source>
        <dbReference type="ARBA" id="ARBA00022777"/>
    </source>
</evidence>
<dbReference type="CDD" id="cd00082">
    <property type="entry name" value="HisKA"/>
    <property type="match status" value="1"/>
</dbReference>
<keyword evidence="8" id="KW-0902">Two-component regulatory system</keyword>
<reference evidence="15 16" key="1">
    <citation type="submission" date="2018-04" db="EMBL/GenBank/DDBJ databases">
        <title>Genomic Encyclopedia of Archaeal and Bacterial Type Strains, Phase II (KMG-II): from individual species to whole genera.</title>
        <authorList>
            <person name="Goeker M."/>
        </authorList>
    </citation>
    <scope>NUCLEOTIDE SEQUENCE [LARGE SCALE GENOMIC DNA]</scope>
    <source>
        <strain evidence="15 16">DSM 18064</strain>
    </source>
</reference>
<dbReference type="PANTHER" id="PTHR43065">
    <property type="entry name" value="SENSOR HISTIDINE KINASE"/>
    <property type="match status" value="1"/>
</dbReference>
<evidence type="ECO:0000256" key="9">
    <source>
        <dbReference type="PROSITE-ProRule" id="PRU00169"/>
    </source>
</evidence>
<dbReference type="InterPro" id="IPR003594">
    <property type="entry name" value="HATPase_dom"/>
</dbReference>
<dbReference type="SMART" id="SM00448">
    <property type="entry name" value="REC"/>
    <property type="match status" value="1"/>
</dbReference>
<dbReference type="PROSITE" id="PS50113">
    <property type="entry name" value="PAC"/>
    <property type="match status" value="2"/>
</dbReference>
<evidence type="ECO:0000313" key="15">
    <source>
        <dbReference type="EMBL" id="PTM99691.1"/>
    </source>
</evidence>
<dbReference type="RefSeq" id="WP_146159730.1">
    <property type="nucleotide sequence ID" value="NZ_QAAA01000039.1"/>
</dbReference>
<dbReference type="InterPro" id="IPR001610">
    <property type="entry name" value="PAC"/>
</dbReference>
<comment type="catalytic activity">
    <reaction evidence="1">
        <text>ATP + protein L-histidine = ADP + protein N-phospho-L-histidine.</text>
        <dbReference type="EC" id="2.7.13.3"/>
    </reaction>
</comment>
<feature type="modified residue" description="4-aspartylphosphate" evidence="9">
    <location>
        <position position="796"/>
    </location>
</feature>
<dbReference type="Pfam" id="PF00989">
    <property type="entry name" value="PAS"/>
    <property type="match status" value="1"/>
</dbReference>
<dbReference type="InterPro" id="IPR005467">
    <property type="entry name" value="His_kinase_dom"/>
</dbReference>
<dbReference type="SUPFAM" id="SSF55785">
    <property type="entry name" value="PYP-like sensor domain (PAS domain)"/>
    <property type="match status" value="2"/>
</dbReference>
<feature type="domain" description="PAC" evidence="14">
    <location>
        <begin position="434"/>
        <end position="486"/>
    </location>
</feature>
<dbReference type="Pfam" id="PF00072">
    <property type="entry name" value="Response_reg"/>
    <property type="match status" value="1"/>
</dbReference>
<sequence length="866" mass="96591">MSVRTSRKTPSGTRELTDRSRDIGIAIPLILIATLVSVFGAYTIFRAHLTVADLFSSNSVLIATWRQVGDGVDYLLDNGDTLISAENDSIVFRIQARIKDKMQQVEDLNIQYEKHLERLKKQPWIFANISENDMEILEQDVSKLLHVRAYEASTAVPNIVRGGFSHWSTATKVFFKGETLISPLQAREMVLRKAEASSTRTIWQLLSLISALLFGIICFVWLRLLLPAVKDLAEARRELRMIFDAIPGMVGSYSSTGHLQMANQSYMERLGKPNIGVHASGVVGSQAWEIVRPHFEKAMKGERREFDTPLITSRGKRMHCASYVPIREKDGHISRIIALVTDVQDRYDNDRALRESEEKLRITLNSIGDAVISTDRRGTVVHMNPVACQLTGWPAEEAVGESLEKVFHIINQKSRKKIESPVDKVLNSGMIVGLANNTVLLSRDGREYVIKDSGAPIFSLNDEIVGVVLVFRDATEEIAINERLIRNEKMRAIGQLAGGIAHDINNHLAVIRGYSEILSGPMSEEIDNKEALTQIIATCDRAAGLTRKLKVFSQQKLSETSAVDIKEILLSILDILRDTTDRRIQFSSDLDVEKAFVPGNPDLLQSAFMNICLNSIQEMSTGGSLHIALEEFTIRSREYSAFRAFDLAPGEYLRVVFQDTGSGIVKENLERIFEPYFSTKPADGSGMGLAMVFSTVLEHKGAVIAENAKFGGAIFTIVLPVFDQSKLPARPRPVLPDPPDISKICILLVDDETNLRHIWEMALSKSGCSVICANDGKSALEIYLERKSEIDLIFLDLNMPRMGGLEFLEKLKEIGAQVSIIIMTGLPGQIEDMLATNPLIVSVLYKPFSHQELFRALHEYTNHVSE</sequence>
<keyword evidence="3 9" id="KW-0597">Phosphoprotein</keyword>
<evidence type="ECO:0000259" key="14">
    <source>
        <dbReference type="PROSITE" id="PS50113"/>
    </source>
</evidence>
<dbReference type="SUPFAM" id="SSF55874">
    <property type="entry name" value="ATPase domain of HSP90 chaperone/DNA topoisomerase II/histidine kinase"/>
    <property type="match status" value="1"/>
</dbReference>
<dbReference type="SMART" id="SM00091">
    <property type="entry name" value="PAS"/>
    <property type="match status" value="2"/>
</dbReference>
<dbReference type="InterPro" id="IPR036097">
    <property type="entry name" value="HisK_dim/P_sf"/>
</dbReference>
<name>A0A2T5BL11_9RHOB</name>
<evidence type="ECO:0000259" key="11">
    <source>
        <dbReference type="PROSITE" id="PS50109"/>
    </source>
</evidence>
<keyword evidence="4" id="KW-0808">Transferase</keyword>
<keyword evidence="10" id="KW-1133">Transmembrane helix</keyword>
<feature type="domain" description="PAS" evidence="13">
    <location>
        <begin position="356"/>
        <end position="429"/>
    </location>
</feature>
<dbReference type="GO" id="GO:0006355">
    <property type="term" value="P:regulation of DNA-templated transcription"/>
    <property type="evidence" value="ECO:0007669"/>
    <property type="project" value="InterPro"/>
</dbReference>
<dbReference type="InterPro" id="IPR000700">
    <property type="entry name" value="PAS-assoc_C"/>
</dbReference>
<dbReference type="SUPFAM" id="SSF47384">
    <property type="entry name" value="Homodimeric domain of signal transducing histidine kinase"/>
    <property type="match status" value="1"/>
</dbReference>
<dbReference type="InterPro" id="IPR036890">
    <property type="entry name" value="HATPase_C_sf"/>
</dbReference>
<keyword evidence="10" id="KW-0812">Transmembrane</keyword>
<proteinExistence type="predicted"/>
<dbReference type="GO" id="GO:0000155">
    <property type="term" value="F:phosphorelay sensor kinase activity"/>
    <property type="evidence" value="ECO:0007669"/>
    <property type="project" value="InterPro"/>
</dbReference>
<protein>
    <recommendedName>
        <fullName evidence="2">histidine kinase</fullName>
        <ecNumber evidence="2">2.7.13.3</ecNumber>
    </recommendedName>
</protein>
<evidence type="ECO:0000256" key="3">
    <source>
        <dbReference type="ARBA" id="ARBA00022553"/>
    </source>
</evidence>
<comment type="caution">
    <text evidence="15">The sequence shown here is derived from an EMBL/GenBank/DDBJ whole genome shotgun (WGS) entry which is preliminary data.</text>
</comment>
<dbReference type="OrthoDB" id="9796100at2"/>
<keyword evidence="6" id="KW-0418">Kinase</keyword>
<dbReference type="InterPro" id="IPR001789">
    <property type="entry name" value="Sig_transdc_resp-reg_receiver"/>
</dbReference>
<dbReference type="SUPFAM" id="SSF52172">
    <property type="entry name" value="CheY-like"/>
    <property type="match status" value="1"/>
</dbReference>
<dbReference type="SMART" id="SM00086">
    <property type="entry name" value="PAC"/>
    <property type="match status" value="2"/>
</dbReference>
<feature type="domain" description="Histidine kinase" evidence="11">
    <location>
        <begin position="499"/>
        <end position="723"/>
    </location>
</feature>
<dbReference type="GO" id="GO:0005524">
    <property type="term" value="F:ATP binding"/>
    <property type="evidence" value="ECO:0007669"/>
    <property type="project" value="UniProtKB-KW"/>
</dbReference>
<dbReference type="InterPro" id="IPR004358">
    <property type="entry name" value="Sig_transdc_His_kin-like_C"/>
</dbReference>
<dbReference type="Pfam" id="PF08448">
    <property type="entry name" value="PAS_4"/>
    <property type="match status" value="1"/>
</dbReference>
<dbReference type="EMBL" id="QAAA01000039">
    <property type="protein sequence ID" value="PTM99691.1"/>
    <property type="molecule type" value="Genomic_DNA"/>
</dbReference>
<dbReference type="InterPro" id="IPR011006">
    <property type="entry name" value="CheY-like_superfamily"/>
</dbReference>
<dbReference type="EC" id="2.7.13.3" evidence="2"/>
<evidence type="ECO:0000256" key="8">
    <source>
        <dbReference type="ARBA" id="ARBA00023012"/>
    </source>
</evidence>
<dbReference type="PRINTS" id="PR00344">
    <property type="entry name" value="BCTRLSENSOR"/>
</dbReference>
<feature type="transmembrane region" description="Helical" evidence="10">
    <location>
        <begin position="23"/>
        <end position="45"/>
    </location>
</feature>
<dbReference type="SMART" id="SM00388">
    <property type="entry name" value="HisKA"/>
    <property type="match status" value="1"/>
</dbReference>
<dbReference type="AlphaFoldDB" id="A0A2T5BL11"/>
<organism evidence="15 16">
    <name type="scientific">Rhodovulum imhoffii</name>
    <dbReference type="NCBI Taxonomy" id="365340"/>
    <lineage>
        <taxon>Bacteria</taxon>
        <taxon>Pseudomonadati</taxon>
        <taxon>Pseudomonadota</taxon>
        <taxon>Alphaproteobacteria</taxon>
        <taxon>Rhodobacterales</taxon>
        <taxon>Paracoccaceae</taxon>
        <taxon>Rhodovulum</taxon>
    </lineage>
</organism>
<dbReference type="InterPro" id="IPR013767">
    <property type="entry name" value="PAS_fold"/>
</dbReference>
<dbReference type="NCBIfam" id="TIGR00229">
    <property type="entry name" value="sensory_box"/>
    <property type="match status" value="1"/>
</dbReference>
<dbReference type="CDD" id="cd00156">
    <property type="entry name" value="REC"/>
    <property type="match status" value="1"/>
</dbReference>
<evidence type="ECO:0000256" key="5">
    <source>
        <dbReference type="ARBA" id="ARBA00022741"/>
    </source>
</evidence>
<keyword evidence="5" id="KW-0547">Nucleotide-binding</keyword>
<dbReference type="PROSITE" id="PS50110">
    <property type="entry name" value="RESPONSE_REGULATORY"/>
    <property type="match status" value="1"/>
</dbReference>
<evidence type="ECO:0000256" key="2">
    <source>
        <dbReference type="ARBA" id="ARBA00012438"/>
    </source>
</evidence>
<dbReference type="CDD" id="cd00130">
    <property type="entry name" value="PAS"/>
    <property type="match status" value="1"/>
</dbReference>
<evidence type="ECO:0000256" key="10">
    <source>
        <dbReference type="SAM" id="Phobius"/>
    </source>
</evidence>
<dbReference type="Gene3D" id="3.30.450.20">
    <property type="entry name" value="PAS domain"/>
    <property type="match status" value="2"/>
</dbReference>
<gene>
    <name evidence="15" type="ORF">C8N32_1391</name>
</gene>
<feature type="domain" description="Response regulatory" evidence="12">
    <location>
        <begin position="745"/>
        <end position="861"/>
    </location>
</feature>
<dbReference type="PANTHER" id="PTHR43065:SF42">
    <property type="entry name" value="TWO-COMPONENT SENSOR PPRA"/>
    <property type="match status" value="1"/>
</dbReference>
<keyword evidence="10" id="KW-0472">Membrane</keyword>
<keyword evidence="16" id="KW-1185">Reference proteome</keyword>
<dbReference type="InterPro" id="IPR000014">
    <property type="entry name" value="PAS"/>
</dbReference>
<dbReference type="Proteomes" id="UP000243859">
    <property type="component" value="Unassembled WGS sequence"/>
</dbReference>
<dbReference type="PROSITE" id="PS50112">
    <property type="entry name" value="PAS"/>
    <property type="match status" value="1"/>
</dbReference>
<evidence type="ECO:0000256" key="7">
    <source>
        <dbReference type="ARBA" id="ARBA00022840"/>
    </source>
</evidence>
<dbReference type="PROSITE" id="PS50109">
    <property type="entry name" value="HIS_KIN"/>
    <property type="match status" value="1"/>
</dbReference>
<dbReference type="InterPro" id="IPR003661">
    <property type="entry name" value="HisK_dim/P_dom"/>
</dbReference>
<feature type="transmembrane region" description="Helical" evidence="10">
    <location>
        <begin position="202"/>
        <end position="222"/>
    </location>
</feature>
<feature type="domain" description="PAC" evidence="14">
    <location>
        <begin position="304"/>
        <end position="355"/>
    </location>
</feature>
<keyword evidence="7" id="KW-0067">ATP-binding</keyword>
<evidence type="ECO:0000313" key="16">
    <source>
        <dbReference type="Proteomes" id="UP000243859"/>
    </source>
</evidence>
<evidence type="ECO:0000259" key="13">
    <source>
        <dbReference type="PROSITE" id="PS50112"/>
    </source>
</evidence>
<evidence type="ECO:0000259" key="12">
    <source>
        <dbReference type="PROSITE" id="PS50110"/>
    </source>
</evidence>